<gene>
    <name evidence="1" type="ORF">SGGMMB4_01827</name>
</gene>
<dbReference type="EMBL" id="LN854557">
    <property type="protein sequence ID" value="CRL44629.1"/>
    <property type="molecule type" value="Genomic_DNA"/>
</dbReference>
<reference evidence="1 2" key="1">
    <citation type="submission" date="2015-05" db="EMBL/GenBank/DDBJ databases">
        <authorList>
            <person name="Goodhead I."/>
        </authorList>
    </citation>
    <scope>NUCLEOTIDE SEQUENCE [LARGE SCALE GENOMIC DNA]</scope>
    <source>
        <strain evidence="2">morsitans</strain>
    </source>
</reference>
<proteinExistence type="predicted"/>
<dbReference type="AlphaFoldDB" id="A0A193QHH5"/>
<dbReference type="Proteomes" id="UP000245838">
    <property type="component" value="Chromosome sggmmb4_Chromosome"/>
</dbReference>
<evidence type="ECO:0000313" key="2">
    <source>
        <dbReference type="Proteomes" id="UP000245838"/>
    </source>
</evidence>
<name>A0A193QHH5_SODGM</name>
<sequence length="51" mass="5765">MYNSLPNPHRHAAGVASPIPGAVLNRRFRNYPNAMELWITTANQKDVQFAK</sequence>
<accession>A0A193QHH5</accession>
<evidence type="ECO:0000313" key="1">
    <source>
        <dbReference type="EMBL" id="CRL44629.1"/>
    </source>
</evidence>
<protein>
    <submittedName>
        <fullName evidence="1">Uncharacterized protein</fullName>
    </submittedName>
</protein>
<organism evidence="1 2">
    <name type="scientific">Sodalis glossinidius (strain morsitans)</name>
    <dbReference type="NCBI Taxonomy" id="343509"/>
    <lineage>
        <taxon>Bacteria</taxon>
        <taxon>Pseudomonadati</taxon>
        <taxon>Pseudomonadota</taxon>
        <taxon>Gammaproteobacteria</taxon>
        <taxon>Enterobacterales</taxon>
        <taxon>Bruguierivoracaceae</taxon>
        <taxon>Sodalis</taxon>
    </lineage>
</organism>